<name>A0A3L6QT40_PANMI</name>
<evidence type="ECO:0000313" key="3">
    <source>
        <dbReference type="Proteomes" id="UP000275267"/>
    </source>
</evidence>
<dbReference type="EMBL" id="PQIB02000011">
    <property type="protein sequence ID" value="RLM86658.1"/>
    <property type="molecule type" value="Genomic_DNA"/>
</dbReference>
<keyword evidence="3" id="KW-1185">Reference proteome</keyword>
<feature type="compositionally biased region" description="Acidic residues" evidence="1">
    <location>
        <begin position="33"/>
        <end position="43"/>
    </location>
</feature>
<feature type="compositionally biased region" description="Basic and acidic residues" evidence="1">
    <location>
        <begin position="9"/>
        <end position="25"/>
    </location>
</feature>
<reference evidence="3" key="1">
    <citation type="journal article" date="2019" name="Nat. Commun.">
        <title>The genome of broomcorn millet.</title>
        <authorList>
            <person name="Zou C."/>
            <person name="Miki D."/>
            <person name="Li D."/>
            <person name="Tang Q."/>
            <person name="Xiao L."/>
            <person name="Rajput S."/>
            <person name="Deng P."/>
            <person name="Jia W."/>
            <person name="Huang R."/>
            <person name="Zhang M."/>
            <person name="Sun Y."/>
            <person name="Hu J."/>
            <person name="Fu X."/>
            <person name="Schnable P.S."/>
            <person name="Li F."/>
            <person name="Zhang H."/>
            <person name="Feng B."/>
            <person name="Zhu X."/>
            <person name="Liu R."/>
            <person name="Schnable J.C."/>
            <person name="Zhu J.-K."/>
            <person name="Zhang H."/>
        </authorList>
    </citation>
    <scope>NUCLEOTIDE SEQUENCE [LARGE SCALE GENOMIC DNA]</scope>
</reference>
<accession>A0A3L6QT40</accession>
<comment type="caution">
    <text evidence="2">The sequence shown here is derived from an EMBL/GenBank/DDBJ whole genome shotgun (WGS) entry which is preliminary data.</text>
</comment>
<proteinExistence type="predicted"/>
<dbReference type="Proteomes" id="UP000275267">
    <property type="component" value="Unassembled WGS sequence"/>
</dbReference>
<gene>
    <name evidence="2" type="ORF">C2845_PM04G12000</name>
</gene>
<feature type="region of interest" description="Disordered" evidence="1">
    <location>
        <begin position="1"/>
        <end position="62"/>
    </location>
</feature>
<dbReference type="AlphaFoldDB" id="A0A3L6QT40"/>
<sequence>MMGDMNMEAAERKSCEEGELKEKEVGGLVQEPSLEEDGEGLEEGEFREREEGELSQEPSLEALPPDKIHIHTADGVILMDKEKWPDLSLRDLSGKFIPKVQTEGVEKATPTKGLDIPFHFEGTDIQDVGEEGWLCSRTSRKGGMKRENMLAVASRKSSRLQQEGDQNLREKTQGGVLATPLLF</sequence>
<organism evidence="2 3">
    <name type="scientific">Panicum miliaceum</name>
    <name type="common">Proso millet</name>
    <name type="synonym">Broomcorn millet</name>
    <dbReference type="NCBI Taxonomy" id="4540"/>
    <lineage>
        <taxon>Eukaryota</taxon>
        <taxon>Viridiplantae</taxon>
        <taxon>Streptophyta</taxon>
        <taxon>Embryophyta</taxon>
        <taxon>Tracheophyta</taxon>
        <taxon>Spermatophyta</taxon>
        <taxon>Magnoliopsida</taxon>
        <taxon>Liliopsida</taxon>
        <taxon>Poales</taxon>
        <taxon>Poaceae</taxon>
        <taxon>PACMAD clade</taxon>
        <taxon>Panicoideae</taxon>
        <taxon>Panicodae</taxon>
        <taxon>Paniceae</taxon>
        <taxon>Panicinae</taxon>
        <taxon>Panicum</taxon>
        <taxon>Panicum sect. Panicum</taxon>
    </lineage>
</organism>
<protein>
    <submittedName>
        <fullName evidence="2">Uncharacterized protein</fullName>
    </submittedName>
</protein>
<evidence type="ECO:0000256" key="1">
    <source>
        <dbReference type="SAM" id="MobiDB-lite"/>
    </source>
</evidence>
<evidence type="ECO:0000313" key="2">
    <source>
        <dbReference type="EMBL" id="RLM86658.1"/>
    </source>
</evidence>
<feature type="region of interest" description="Disordered" evidence="1">
    <location>
        <begin position="154"/>
        <end position="173"/>
    </location>
</feature>